<protein>
    <submittedName>
        <fullName evidence="1">Uncharacterized protein</fullName>
    </submittedName>
</protein>
<reference evidence="1" key="1">
    <citation type="submission" date="2014-11" db="EMBL/GenBank/DDBJ databases">
        <authorList>
            <person name="Amaro Gonzalez C."/>
        </authorList>
    </citation>
    <scope>NUCLEOTIDE SEQUENCE</scope>
</reference>
<dbReference type="EMBL" id="GBXM01108048">
    <property type="protein sequence ID" value="JAH00529.1"/>
    <property type="molecule type" value="Transcribed_RNA"/>
</dbReference>
<dbReference type="AlphaFoldDB" id="A0A0E9P7P7"/>
<sequence length="46" mass="5575">MFTMYVQSWKNILIKEYSTVVYKSISDRKPQTLDLERCTTIRVWCV</sequence>
<proteinExistence type="predicted"/>
<name>A0A0E9P7P7_ANGAN</name>
<organism evidence="1">
    <name type="scientific">Anguilla anguilla</name>
    <name type="common">European freshwater eel</name>
    <name type="synonym">Muraena anguilla</name>
    <dbReference type="NCBI Taxonomy" id="7936"/>
    <lineage>
        <taxon>Eukaryota</taxon>
        <taxon>Metazoa</taxon>
        <taxon>Chordata</taxon>
        <taxon>Craniata</taxon>
        <taxon>Vertebrata</taxon>
        <taxon>Euteleostomi</taxon>
        <taxon>Actinopterygii</taxon>
        <taxon>Neopterygii</taxon>
        <taxon>Teleostei</taxon>
        <taxon>Anguilliformes</taxon>
        <taxon>Anguillidae</taxon>
        <taxon>Anguilla</taxon>
    </lineage>
</organism>
<reference evidence="1" key="2">
    <citation type="journal article" date="2015" name="Fish Shellfish Immunol.">
        <title>Early steps in the European eel (Anguilla anguilla)-Vibrio vulnificus interaction in the gills: Role of the RtxA13 toxin.</title>
        <authorList>
            <person name="Callol A."/>
            <person name="Pajuelo D."/>
            <person name="Ebbesson L."/>
            <person name="Teles M."/>
            <person name="MacKenzie S."/>
            <person name="Amaro C."/>
        </authorList>
    </citation>
    <scope>NUCLEOTIDE SEQUENCE</scope>
</reference>
<evidence type="ECO:0000313" key="1">
    <source>
        <dbReference type="EMBL" id="JAH00529.1"/>
    </source>
</evidence>
<accession>A0A0E9P7P7</accession>